<dbReference type="PANTHER" id="PTHR43613">
    <property type="entry name" value="ABC TRANSPORTER, ATP-BINDING PROTEIN"/>
    <property type="match status" value="1"/>
</dbReference>
<gene>
    <name evidence="4" type="ORF">HHU08_06930</name>
</gene>
<dbReference type="AlphaFoldDB" id="A0A7Y0K6K5"/>
<dbReference type="InterPro" id="IPR017871">
    <property type="entry name" value="ABC_transporter-like_CS"/>
</dbReference>
<evidence type="ECO:0000256" key="1">
    <source>
        <dbReference type="ARBA" id="ARBA00022741"/>
    </source>
</evidence>
<keyword evidence="1" id="KW-0547">Nucleotide-binding</keyword>
<keyword evidence="5" id="KW-1185">Reference proteome</keyword>
<name>A0A7Y0K6K5_9BACI</name>
<keyword evidence="2 4" id="KW-0067">ATP-binding</keyword>
<feature type="domain" description="ABC transporter" evidence="3">
    <location>
        <begin position="7"/>
        <end position="237"/>
    </location>
</feature>
<dbReference type="InterPro" id="IPR003439">
    <property type="entry name" value="ABC_transporter-like_ATP-bd"/>
</dbReference>
<dbReference type="SUPFAM" id="SSF52540">
    <property type="entry name" value="P-loop containing nucleoside triphosphate hydrolases"/>
    <property type="match status" value="1"/>
</dbReference>
<dbReference type="Gene3D" id="3.40.50.300">
    <property type="entry name" value="P-loop containing nucleotide triphosphate hydrolases"/>
    <property type="match status" value="1"/>
</dbReference>
<dbReference type="RefSeq" id="WP_016202042.1">
    <property type="nucleotide sequence ID" value="NZ_JABBPK010000001.1"/>
</dbReference>
<dbReference type="GO" id="GO:0005524">
    <property type="term" value="F:ATP binding"/>
    <property type="evidence" value="ECO:0007669"/>
    <property type="project" value="UniProtKB-KW"/>
</dbReference>
<dbReference type="InterPro" id="IPR027417">
    <property type="entry name" value="P-loop_NTPase"/>
</dbReference>
<dbReference type="Proteomes" id="UP000588491">
    <property type="component" value="Unassembled WGS sequence"/>
</dbReference>
<reference evidence="4 5" key="1">
    <citation type="submission" date="2020-04" db="EMBL/GenBank/DDBJ databases">
        <title>Bacillus sp. UniB3 isolated from commercial digestive syrup.</title>
        <authorList>
            <person name="Thorat V."/>
            <person name="Kirdat K."/>
            <person name="Tiwarekar B."/>
            <person name="Yadav A."/>
        </authorList>
    </citation>
    <scope>NUCLEOTIDE SEQUENCE [LARGE SCALE GENOMIC DNA]</scope>
    <source>
        <strain evidence="4 5">UniB3</strain>
    </source>
</reference>
<sequence>MATEEIITIKGLRKNYGVKEVLKGIDLHVSRGEIIGYIGPNGAGKSTTVKIILGIESYNEGEVKLFGKEINQDSIEYKRRIGYVPEIAEVYDNLTAYEYLTFIGQLYGMNADFVDQKAQRLMELFGIGEVYHSRISSYSKGMRQKLLIISSVLHNPDILFLDEPINGLDANSVMIFKEILAQLASSGKTIFYSSHIMDVVEKISSRIILLNEGKIVVDGSFKELQTQNEQGSLEGIFNQLTGFHNHREIGESFVSVVQEVQS</sequence>
<organism evidence="4 5">
    <name type="scientific">Niallia alba</name>
    <dbReference type="NCBI Taxonomy" id="2729105"/>
    <lineage>
        <taxon>Bacteria</taxon>
        <taxon>Bacillati</taxon>
        <taxon>Bacillota</taxon>
        <taxon>Bacilli</taxon>
        <taxon>Bacillales</taxon>
        <taxon>Bacillaceae</taxon>
        <taxon>Niallia</taxon>
    </lineage>
</organism>
<dbReference type="PANTHER" id="PTHR43613:SF1">
    <property type="entry name" value="ABC TRANSPORTER, ATP-BINDING PROTEIN"/>
    <property type="match status" value="1"/>
</dbReference>
<comment type="caution">
    <text evidence="4">The sequence shown here is derived from an EMBL/GenBank/DDBJ whole genome shotgun (WGS) entry which is preliminary data.</text>
</comment>
<accession>A0A7Y0K6K5</accession>
<evidence type="ECO:0000313" key="5">
    <source>
        <dbReference type="Proteomes" id="UP000588491"/>
    </source>
</evidence>
<evidence type="ECO:0000259" key="3">
    <source>
        <dbReference type="PROSITE" id="PS50893"/>
    </source>
</evidence>
<dbReference type="CDD" id="cd03230">
    <property type="entry name" value="ABC_DR_subfamily_A"/>
    <property type="match status" value="1"/>
</dbReference>
<dbReference type="PROSITE" id="PS50893">
    <property type="entry name" value="ABC_TRANSPORTER_2"/>
    <property type="match status" value="1"/>
</dbReference>
<evidence type="ECO:0000313" key="4">
    <source>
        <dbReference type="EMBL" id="NMO76722.1"/>
    </source>
</evidence>
<proteinExistence type="predicted"/>
<dbReference type="InterPro" id="IPR003593">
    <property type="entry name" value="AAA+_ATPase"/>
</dbReference>
<dbReference type="Pfam" id="PF00005">
    <property type="entry name" value="ABC_tran"/>
    <property type="match status" value="1"/>
</dbReference>
<dbReference type="SMART" id="SM00382">
    <property type="entry name" value="AAA"/>
    <property type="match status" value="1"/>
</dbReference>
<dbReference type="EMBL" id="JABBPK010000001">
    <property type="protein sequence ID" value="NMO76722.1"/>
    <property type="molecule type" value="Genomic_DNA"/>
</dbReference>
<protein>
    <submittedName>
        <fullName evidence="4">ABC transporter ATP-binding protein</fullName>
    </submittedName>
</protein>
<dbReference type="PROSITE" id="PS00211">
    <property type="entry name" value="ABC_TRANSPORTER_1"/>
    <property type="match status" value="1"/>
</dbReference>
<dbReference type="GO" id="GO:0016887">
    <property type="term" value="F:ATP hydrolysis activity"/>
    <property type="evidence" value="ECO:0007669"/>
    <property type="project" value="InterPro"/>
</dbReference>
<evidence type="ECO:0000256" key="2">
    <source>
        <dbReference type="ARBA" id="ARBA00022840"/>
    </source>
</evidence>